<dbReference type="AlphaFoldDB" id="A0A1H4ZWQ8"/>
<evidence type="ECO:0000313" key="1">
    <source>
        <dbReference type="EMBL" id="SED33921.1"/>
    </source>
</evidence>
<name>A0A1H4ZWQ8_9ACTN</name>
<dbReference type="Proteomes" id="UP000182375">
    <property type="component" value="Unassembled WGS sequence"/>
</dbReference>
<proteinExistence type="predicted"/>
<gene>
    <name evidence="1" type="ORF">SAMN04490357_4540</name>
</gene>
<dbReference type="RefSeq" id="WP_074992955.1">
    <property type="nucleotide sequence ID" value="NZ_FNTD01000004.1"/>
</dbReference>
<dbReference type="GeneID" id="95513639"/>
<organism evidence="1 2">
    <name type="scientific">Streptomyces misionensis</name>
    <dbReference type="NCBI Taxonomy" id="67331"/>
    <lineage>
        <taxon>Bacteria</taxon>
        <taxon>Bacillati</taxon>
        <taxon>Actinomycetota</taxon>
        <taxon>Actinomycetes</taxon>
        <taxon>Kitasatosporales</taxon>
        <taxon>Streptomycetaceae</taxon>
        <taxon>Streptomyces</taxon>
    </lineage>
</organism>
<protein>
    <submittedName>
        <fullName evidence="1">Uncharacterized protein</fullName>
    </submittedName>
</protein>
<sequence length="204" mass="22298">MTDPEDREHRAAVVRLMLPYLNGWFAPGFRLLGVLPGPGSVRVALRADDGTGYLYGIGTEDVAPGWVPLLLRNALARPAAATGNLVMGMNFVSLRQDEVMWDLEEPAVDQVLRTLRALSEPADEESPFLIGFLLRGTCRLRLYVRRQERPGIVGVDLRLDNTGPAVLGSVMSLLEERQYRRPAGDDPHCAYALDLTAWGGAGGS</sequence>
<dbReference type="EMBL" id="FNTD01000004">
    <property type="protein sequence ID" value="SED33921.1"/>
    <property type="molecule type" value="Genomic_DNA"/>
</dbReference>
<reference evidence="1 2" key="1">
    <citation type="submission" date="2016-10" db="EMBL/GenBank/DDBJ databases">
        <authorList>
            <person name="de Groot N.N."/>
        </authorList>
    </citation>
    <scope>NUCLEOTIDE SEQUENCE [LARGE SCALE GENOMIC DNA]</scope>
    <source>
        <strain evidence="1 2">DSM 40306</strain>
    </source>
</reference>
<accession>A0A1H4ZWQ8</accession>
<evidence type="ECO:0000313" key="2">
    <source>
        <dbReference type="Proteomes" id="UP000182375"/>
    </source>
</evidence>